<comment type="caution">
    <text evidence="4">The sequence shown here is derived from an EMBL/GenBank/DDBJ whole genome shotgun (WGS) entry which is preliminary data.</text>
</comment>
<dbReference type="Proteomes" id="UP000193920">
    <property type="component" value="Unassembled WGS sequence"/>
</dbReference>
<proteinExistence type="predicted"/>
<reference evidence="4 5" key="1">
    <citation type="submission" date="2016-08" db="EMBL/GenBank/DDBJ databases">
        <title>A Parts List for Fungal Cellulosomes Revealed by Comparative Genomics.</title>
        <authorList>
            <consortium name="DOE Joint Genome Institute"/>
            <person name="Haitjema C.H."/>
            <person name="Gilmore S.P."/>
            <person name="Henske J.K."/>
            <person name="Solomon K.V."/>
            <person name="De Groot R."/>
            <person name="Kuo A."/>
            <person name="Mondo S.J."/>
            <person name="Salamov A.A."/>
            <person name="Labutti K."/>
            <person name="Zhao Z."/>
            <person name="Chiniquy J."/>
            <person name="Barry K."/>
            <person name="Brewer H.M."/>
            <person name="Purvine S.O."/>
            <person name="Wright A.T."/>
            <person name="Boxma B."/>
            <person name="Van Alen T."/>
            <person name="Hackstein J.H."/>
            <person name="Baker S.E."/>
            <person name="Grigoriev I.V."/>
            <person name="O'Malley M.A."/>
        </authorList>
    </citation>
    <scope>NUCLEOTIDE SEQUENCE [LARGE SCALE GENOMIC DNA]</scope>
    <source>
        <strain evidence="4 5">G1</strain>
    </source>
</reference>
<keyword evidence="2" id="KW-0472">Membrane</keyword>
<feature type="signal peptide" evidence="3">
    <location>
        <begin position="1"/>
        <end position="22"/>
    </location>
</feature>
<feature type="chain" id="PRO_5013299443" description="Mid2 domain-containing protein" evidence="3">
    <location>
        <begin position="23"/>
        <end position="236"/>
    </location>
</feature>
<keyword evidence="2" id="KW-0812">Transmembrane</keyword>
<feature type="compositionally biased region" description="Polar residues" evidence="1">
    <location>
        <begin position="205"/>
        <end position="236"/>
    </location>
</feature>
<organism evidence="4 5">
    <name type="scientific">Neocallimastix californiae</name>
    <dbReference type="NCBI Taxonomy" id="1754190"/>
    <lineage>
        <taxon>Eukaryota</taxon>
        <taxon>Fungi</taxon>
        <taxon>Fungi incertae sedis</taxon>
        <taxon>Chytridiomycota</taxon>
        <taxon>Chytridiomycota incertae sedis</taxon>
        <taxon>Neocallimastigomycetes</taxon>
        <taxon>Neocallimastigales</taxon>
        <taxon>Neocallimastigaceae</taxon>
        <taxon>Neocallimastix</taxon>
    </lineage>
</organism>
<evidence type="ECO:0000256" key="1">
    <source>
        <dbReference type="SAM" id="MobiDB-lite"/>
    </source>
</evidence>
<keyword evidence="3" id="KW-0732">Signal</keyword>
<feature type="compositionally biased region" description="Low complexity" evidence="1">
    <location>
        <begin position="47"/>
        <end position="72"/>
    </location>
</feature>
<evidence type="ECO:0000313" key="4">
    <source>
        <dbReference type="EMBL" id="ORX88185.1"/>
    </source>
</evidence>
<name>A0A1Y1XRA1_9FUNG</name>
<dbReference type="OrthoDB" id="2159413at2759"/>
<sequence>MGKKTFLICLFLLVNILNFVYSQENKNPIPTIPEPPKNEPTEPVADPQTTTTTTTTEPAQQPQPTPETTTLTNSGTITVSTAKQTSIITSTLPNRNFTMSSMINPKPISQSVTTTKIVTVSTKAPTKTTTIVKKYPQSTYVSYNDDTEKAGDGAPMMKFIYIAGGVVSSLLVGWATFILYKKGLGDEAPTSRTWDNSYEDDGYRNKSTISRNTLTPSIRNTTLGSPNSTANTSQYR</sequence>
<evidence type="ECO:0000256" key="2">
    <source>
        <dbReference type="SAM" id="Phobius"/>
    </source>
</evidence>
<dbReference type="AlphaFoldDB" id="A0A1Y1XRA1"/>
<evidence type="ECO:0000313" key="5">
    <source>
        <dbReference type="Proteomes" id="UP000193920"/>
    </source>
</evidence>
<accession>A0A1Y1XRA1</accession>
<keyword evidence="5" id="KW-1185">Reference proteome</keyword>
<evidence type="ECO:0000256" key="3">
    <source>
        <dbReference type="SAM" id="SignalP"/>
    </source>
</evidence>
<feature type="transmembrane region" description="Helical" evidence="2">
    <location>
        <begin position="159"/>
        <end position="180"/>
    </location>
</feature>
<feature type="region of interest" description="Disordered" evidence="1">
    <location>
        <begin position="28"/>
        <end position="76"/>
    </location>
</feature>
<protein>
    <recommendedName>
        <fullName evidence="6">Mid2 domain-containing protein</fullName>
    </recommendedName>
</protein>
<feature type="region of interest" description="Disordered" evidence="1">
    <location>
        <begin position="188"/>
        <end position="236"/>
    </location>
</feature>
<gene>
    <name evidence="4" type="ORF">LY90DRAFT_710178</name>
</gene>
<keyword evidence="2" id="KW-1133">Transmembrane helix</keyword>
<evidence type="ECO:0008006" key="6">
    <source>
        <dbReference type="Google" id="ProtNLM"/>
    </source>
</evidence>
<dbReference type="EMBL" id="MCOG01001186">
    <property type="protein sequence ID" value="ORX88185.1"/>
    <property type="molecule type" value="Genomic_DNA"/>
</dbReference>